<dbReference type="InterPro" id="IPR036514">
    <property type="entry name" value="SGNH_hydro_sf"/>
</dbReference>
<dbReference type="EMBL" id="VIFY01000023">
    <property type="protein sequence ID" value="TQB75108.1"/>
    <property type="molecule type" value="Genomic_DNA"/>
</dbReference>
<dbReference type="Proteomes" id="UP000319663">
    <property type="component" value="Unassembled WGS sequence"/>
</dbReference>
<reference evidence="3 4" key="2">
    <citation type="submission" date="2019-06" db="EMBL/GenBank/DDBJ databases">
        <title>Wine fermentation using esterase from Monascus purpureus.</title>
        <authorList>
            <person name="Geng C."/>
            <person name="Zhang Y."/>
        </authorList>
    </citation>
    <scope>NUCLEOTIDE SEQUENCE [LARGE SCALE GENOMIC DNA]</scope>
    <source>
        <strain evidence="3">HQ1</strain>
    </source>
</reference>
<dbReference type="PANTHER" id="PTHR14209:SF19">
    <property type="entry name" value="ISOAMYL ACETATE-HYDROLYZING ESTERASE 1 HOMOLOG"/>
    <property type="match status" value="1"/>
</dbReference>
<dbReference type="Pfam" id="PF13472">
    <property type="entry name" value="Lipase_GDSL_2"/>
    <property type="match status" value="1"/>
</dbReference>
<accession>A0A1B2CT54</accession>
<dbReference type="InterPro" id="IPR013830">
    <property type="entry name" value="SGNH_hydro"/>
</dbReference>
<protein>
    <submittedName>
        <fullName evidence="2">Esterase Lip2</fullName>
        <ecNumber evidence="2">3.1.1.1</ecNumber>
    </submittedName>
</protein>
<evidence type="ECO:0000313" key="3">
    <source>
        <dbReference type="EMBL" id="TQB75108.1"/>
    </source>
</evidence>
<dbReference type="GO" id="GO:0106435">
    <property type="term" value="F:carboxylesterase activity"/>
    <property type="evidence" value="ECO:0007669"/>
    <property type="project" value="UniProtKB-EC"/>
</dbReference>
<keyword evidence="4" id="KW-1185">Reference proteome</keyword>
<dbReference type="SUPFAM" id="SSF52266">
    <property type="entry name" value="SGNH hydrolase"/>
    <property type="match status" value="1"/>
</dbReference>
<dbReference type="AlphaFoldDB" id="A0A1B2CT54"/>
<dbReference type="CDD" id="cd01838">
    <property type="entry name" value="Isoamyl_acetate_hydrolase_like"/>
    <property type="match status" value="1"/>
</dbReference>
<evidence type="ECO:0000313" key="2">
    <source>
        <dbReference type="EMBL" id="ANY57825.1"/>
    </source>
</evidence>
<proteinExistence type="evidence at transcript level"/>
<evidence type="ECO:0000259" key="1">
    <source>
        <dbReference type="Pfam" id="PF13472"/>
    </source>
</evidence>
<gene>
    <name evidence="2" type="primary">lip2</name>
    <name evidence="3" type="ORF">MPDQ_003654</name>
</gene>
<dbReference type="OrthoDB" id="671439at2759"/>
<dbReference type="InterPro" id="IPR045136">
    <property type="entry name" value="Iah1-like"/>
</dbReference>
<dbReference type="EMBL" id="KX507302">
    <property type="protein sequence ID" value="ANY57825.1"/>
    <property type="molecule type" value="mRNA"/>
</dbReference>
<feature type="domain" description="SGNH hydrolase-type esterase" evidence="1">
    <location>
        <begin position="26"/>
        <end position="225"/>
    </location>
</feature>
<sequence>MSSIEEGTSASGAQGLLYQPYDQFMLFGDSITEFSCNQSMGFAFHPALQNSYIRRLDVINRGFSGYTSANALQVLPSFFPTPRTAKVRLMTIFFGANDACLPGKFQHVPLGEYKKNLEKLIEHPAVKEQNPRIIIITPPPVNEYQFFDMDDPSRIASNTKLYAEAAREVAGSLGVPVADIWTRFMEAAGWQEGQPLLGSRDVPESEKLQSFLTDGLHLTPDGYRIVYEEVMEVIRVNWPDQTPEQLSRVFPGWQDAPK</sequence>
<evidence type="ECO:0000313" key="4">
    <source>
        <dbReference type="Proteomes" id="UP000319663"/>
    </source>
</evidence>
<dbReference type="Gene3D" id="3.40.50.1110">
    <property type="entry name" value="SGNH hydrolase"/>
    <property type="match status" value="1"/>
</dbReference>
<organism evidence="2">
    <name type="scientific">Monascus purpureus</name>
    <name type="common">Red mold</name>
    <name type="synonym">Monascus anka</name>
    <dbReference type="NCBI Taxonomy" id="5098"/>
    <lineage>
        <taxon>Eukaryota</taxon>
        <taxon>Fungi</taxon>
        <taxon>Dikarya</taxon>
        <taxon>Ascomycota</taxon>
        <taxon>Pezizomycotina</taxon>
        <taxon>Eurotiomycetes</taxon>
        <taxon>Eurotiomycetidae</taxon>
        <taxon>Eurotiales</taxon>
        <taxon>Aspergillaceae</taxon>
        <taxon>Monascus</taxon>
    </lineage>
</organism>
<dbReference type="STRING" id="5098.A0A1B2CT54"/>
<name>A0A1B2CT54_MONPU</name>
<dbReference type="PANTHER" id="PTHR14209">
    <property type="entry name" value="ISOAMYL ACETATE-HYDROLYZING ESTERASE 1"/>
    <property type="match status" value="1"/>
</dbReference>
<reference evidence="2" key="1">
    <citation type="submission" date="2016-07" db="EMBL/GenBank/DDBJ databases">
        <authorList>
            <person name="Li M."/>
        </authorList>
    </citation>
    <scope>NUCLEOTIDE SEQUENCE</scope>
    <source>
        <strain evidence="2">M7</strain>
    </source>
</reference>
<dbReference type="EC" id="3.1.1.1" evidence="2"/>
<keyword evidence="2" id="KW-0378">Hydrolase</keyword>